<feature type="compositionally biased region" description="Low complexity" evidence="8">
    <location>
        <begin position="511"/>
        <end position="523"/>
    </location>
</feature>
<comment type="caution">
    <text evidence="13">The sequence shown here is derived from an EMBL/GenBank/DDBJ whole genome shotgun (WGS) entry which is preliminary data.</text>
</comment>
<protein>
    <recommendedName>
        <fullName evidence="15">FAD-binding FR-type domain-containing protein</fullName>
    </recommendedName>
</protein>
<evidence type="ECO:0000256" key="2">
    <source>
        <dbReference type="ARBA" id="ARBA00022448"/>
    </source>
</evidence>
<keyword evidence="2" id="KW-0813">Transport</keyword>
<dbReference type="Pfam" id="PF08030">
    <property type="entry name" value="NAD_binding_6"/>
    <property type="match status" value="1"/>
</dbReference>
<evidence type="ECO:0000256" key="4">
    <source>
        <dbReference type="ARBA" id="ARBA00022989"/>
    </source>
</evidence>
<organism evidence="13 14">
    <name type="scientific">Oculimacula yallundae</name>
    <dbReference type="NCBI Taxonomy" id="86028"/>
    <lineage>
        <taxon>Eukaryota</taxon>
        <taxon>Fungi</taxon>
        <taxon>Dikarya</taxon>
        <taxon>Ascomycota</taxon>
        <taxon>Pezizomycotina</taxon>
        <taxon>Leotiomycetes</taxon>
        <taxon>Helotiales</taxon>
        <taxon>Ploettnerulaceae</taxon>
        <taxon>Oculimacula</taxon>
    </lineage>
</organism>
<evidence type="ECO:0000256" key="9">
    <source>
        <dbReference type="SAM" id="Phobius"/>
    </source>
</evidence>
<keyword evidence="14" id="KW-1185">Reference proteome</keyword>
<evidence type="ECO:0000256" key="3">
    <source>
        <dbReference type="ARBA" id="ARBA00022692"/>
    </source>
</evidence>
<dbReference type="InterPro" id="IPR039261">
    <property type="entry name" value="FNR_nucleotide-bd"/>
</dbReference>
<keyword evidence="10" id="KW-0732">Signal</keyword>
<evidence type="ECO:0008006" key="15">
    <source>
        <dbReference type="Google" id="ProtNLM"/>
    </source>
</evidence>
<feature type="domain" description="Ferric oxidoreductase" evidence="11">
    <location>
        <begin position="280"/>
        <end position="398"/>
    </location>
</feature>
<keyword evidence="6" id="KW-0406">Ion transport</keyword>
<accession>A0ABR4C9J7</accession>
<feature type="chain" id="PRO_5046185461" description="FAD-binding FR-type domain-containing protein" evidence="10">
    <location>
        <begin position="22"/>
        <end position="765"/>
    </location>
</feature>
<reference evidence="13 14" key="1">
    <citation type="journal article" date="2024" name="Commun. Biol.">
        <title>Comparative genomic analysis of thermophilic fungi reveals convergent evolutionary adaptations and gene losses.</title>
        <authorList>
            <person name="Steindorff A.S."/>
            <person name="Aguilar-Pontes M.V."/>
            <person name="Robinson A.J."/>
            <person name="Andreopoulos B."/>
            <person name="LaButti K."/>
            <person name="Kuo A."/>
            <person name="Mondo S."/>
            <person name="Riley R."/>
            <person name="Otillar R."/>
            <person name="Haridas S."/>
            <person name="Lipzen A."/>
            <person name="Grimwood J."/>
            <person name="Schmutz J."/>
            <person name="Clum A."/>
            <person name="Reid I.D."/>
            <person name="Moisan M.C."/>
            <person name="Butler G."/>
            <person name="Nguyen T.T.M."/>
            <person name="Dewar K."/>
            <person name="Conant G."/>
            <person name="Drula E."/>
            <person name="Henrissat B."/>
            <person name="Hansel C."/>
            <person name="Singer S."/>
            <person name="Hutchinson M.I."/>
            <person name="de Vries R.P."/>
            <person name="Natvig D.O."/>
            <person name="Powell A.J."/>
            <person name="Tsang A."/>
            <person name="Grigoriev I.V."/>
        </authorList>
    </citation>
    <scope>NUCLEOTIDE SEQUENCE [LARGE SCALE GENOMIC DNA]</scope>
    <source>
        <strain evidence="13 14">CBS 494.80</strain>
    </source>
</reference>
<dbReference type="Pfam" id="PF01794">
    <property type="entry name" value="Ferric_reduct"/>
    <property type="match status" value="1"/>
</dbReference>
<evidence type="ECO:0000313" key="14">
    <source>
        <dbReference type="Proteomes" id="UP001595075"/>
    </source>
</evidence>
<feature type="region of interest" description="Disordered" evidence="8">
    <location>
        <begin position="511"/>
        <end position="545"/>
    </location>
</feature>
<dbReference type="SFLD" id="SFLDG01168">
    <property type="entry name" value="Ferric_reductase_subgroup_(FRE"/>
    <property type="match status" value="1"/>
</dbReference>
<evidence type="ECO:0000256" key="5">
    <source>
        <dbReference type="ARBA" id="ARBA00023002"/>
    </source>
</evidence>
<dbReference type="EMBL" id="JAZHXI010000011">
    <property type="protein sequence ID" value="KAL2066622.1"/>
    <property type="molecule type" value="Genomic_DNA"/>
</dbReference>
<feature type="transmembrane region" description="Helical" evidence="9">
    <location>
        <begin position="152"/>
        <end position="173"/>
    </location>
</feature>
<dbReference type="PANTHER" id="PTHR32361:SF9">
    <property type="entry name" value="FERRIC REDUCTASE TRANSMEMBRANE COMPONENT 3-RELATED"/>
    <property type="match status" value="1"/>
</dbReference>
<evidence type="ECO:0000256" key="8">
    <source>
        <dbReference type="SAM" id="MobiDB-lite"/>
    </source>
</evidence>
<feature type="transmembrane region" description="Helical" evidence="9">
    <location>
        <begin position="240"/>
        <end position="260"/>
    </location>
</feature>
<feature type="signal peptide" evidence="10">
    <location>
        <begin position="1"/>
        <end position="21"/>
    </location>
</feature>
<dbReference type="PANTHER" id="PTHR32361">
    <property type="entry name" value="FERRIC/CUPRIC REDUCTASE TRANSMEMBRANE COMPONENT"/>
    <property type="match status" value="1"/>
</dbReference>
<evidence type="ECO:0000256" key="10">
    <source>
        <dbReference type="SAM" id="SignalP"/>
    </source>
</evidence>
<keyword evidence="3 9" id="KW-0812">Transmembrane</keyword>
<dbReference type="SFLD" id="SFLDS00052">
    <property type="entry name" value="Ferric_Reductase_Domain"/>
    <property type="match status" value="1"/>
</dbReference>
<gene>
    <name evidence="13" type="ORF">VTL71DRAFT_2693</name>
</gene>
<dbReference type="InterPro" id="IPR013121">
    <property type="entry name" value="Fe_red_NAD-bd_6"/>
</dbReference>
<evidence type="ECO:0000256" key="6">
    <source>
        <dbReference type="ARBA" id="ARBA00023065"/>
    </source>
</evidence>
<name>A0ABR4C9J7_9HELO</name>
<proteinExistence type="predicted"/>
<dbReference type="InterPro" id="IPR013130">
    <property type="entry name" value="Fe3_Rdtase_TM_dom"/>
</dbReference>
<feature type="transmembrane region" description="Helical" evidence="9">
    <location>
        <begin position="354"/>
        <end position="376"/>
    </location>
</feature>
<dbReference type="InterPro" id="IPR051410">
    <property type="entry name" value="Ferric/Cupric_Reductase"/>
</dbReference>
<feature type="transmembrane region" description="Helical" evidence="9">
    <location>
        <begin position="383"/>
        <end position="401"/>
    </location>
</feature>
<dbReference type="Proteomes" id="UP001595075">
    <property type="component" value="Unassembled WGS sequence"/>
</dbReference>
<feature type="domain" description="Ferric reductase NAD binding" evidence="12">
    <location>
        <begin position="603"/>
        <end position="745"/>
    </location>
</feature>
<sequence length="765" mass="85611">MILLCFVLISALLALSVGANAIDCLEGIVAATGQFIFNATDAYYNNLCHGELFLTSVYAAAKTYCTPEEIIAGSASVGKQCVKFGFTFLTPYEEFAPNLTDAFISTLPVVGYEDIAVNPMRNTSVIVSKSLFKTGADTFSVFKMSLVIDARYGWGVYGFWGGVLLIGIVIRIFKFLIHKPQPDRPLDAAALESRSSPTSYTTAQRIWGWAQAKFILPPLIGTYHRRLLGTFTIPTRTQSFVVLAYWAWSIIICAVSYDIFSPNLYYTKEVQAWRYIADRTGVMSYANLPVMWMFSGRNNVFLWATGWEFSTFNLFHRHVARIATLQAFIHSLGWTVIELKGGKARYAKDWKQRYWYMGGLAMVTMGLIIGSSTIILRRKFYEVFLVLHIVLSITTIVGLFFHTKILVGQYEPYLWPLVAIWCFDRFVRIIRQVNCNLRVKSGKLSTTTSTVEYVEEANLLILSVVLGTSSLKPKPNQHYFLYQPFKWRGWENHPFTAASWTNVLDENLSSSSSQSSVSPSPHSSTKEDNEITVAPLSAPSQNSTPKVTGRVKLTFYVRPSTPSSSSFTNQLRKMCLASNSRSPVPTRLLLEGPYGSYESLNHYDNILFITGGTGISAALPYLKSFLQPNATSQRPTNVQFIWTTKQARMVQEIFNRELATLPTSHNVQVKTFITGTDRTAASSITRSSDDDEKPVPKDIMSLGIRYGRPDLKSLIDSMAEEKGKESMAVFVCGPAGMADQARVAVTGCLNRGLRRMDLIEEVFGW</sequence>
<dbReference type="Gene3D" id="3.40.50.80">
    <property type="entry name" value="Nucleotide-binding domain of ferredoxin-NADP reductase (FNR) module"/>
    <property type="match status" value="1"/>
</dbReference>
<evidence type="ECO:0000256" key="7">
    <source>
        <dbReference type="ARBA" id="ARBA00023136"/>
    </source>
</evidence>
<dbReference type="CDD" id="cd06186">
    <property type="entry name" value="NOX_Duox_like_FAD_NADP"/>
    <property type="match status" value="1"/>
</dbReference>
<evidence type="ECO:0000256" key="1">
    <source>
        <dbReference type="ARBA" id="ARBA00004141"/>
    </source>
</evidence>
<comment type="subcellular location">
    <subcellularLocation>
        <location evidence="1">Membrane</location>
        <topology evidence="1">Multi-pass membrane protein</topology>
    </subcellularLocation>
</comment>
<keyword evidence="4 9" id="KW-1133">Transmembrane helix</keyword>
<keyword evidence="5" id="KW-0560">Oxidoreductase</keyword>
<evidence type="ECO:0000313" key="13">
    <source>
        <dbReference type="EMBL" id="KAL2066622.1"/>
    </source>
</evidence>
<dbReference type="SUPFAM" id="SSF52343">
    <property type="entry name" value="Ferredoxin reductase-like, C-terminal NADP-linked domain"/>
    <property type="match status" value="1"/>
</dbReference>
<keyword evidence="7 9" id="KW-0472">Membrane</keyword>
<evidence type="ECO:0000259" key="12">
    <source>
        <dbReference type="Pfam" id="PF08030"/>
    </source>
</evidence>
<evidence type="ECO:0000259" key="11">
    <source>
        <dbReference type="Pfam" id="PF01794"/>
    </source>
</evidence>